<protein>
    <submittedName>
        <fullName evidence="1">Uncharacterized protein</fullName>
    </submittedName>
</protein>
<reference evidence="1" key="1">
    <citation type="submission" date="2018-02" db="EMBL/GenBank/DDBJ databases">
        <title>Rhizophora mucronata_Transcriptome.</title>
        <authorList>
            <person name="Meera S.P."/>
            <person name="Sreeshan A."/>
            <person name="Augustine A."/>
        </authorList>
    </citation>
    <scope>NUCLEOTIDE SEQUENCE</scope>
    <source>
        <tissue evidence="1">Leaf</tissue>
    </source>
</reference>
<dbReference type="AlphaFoldDB" id="A0A2P2PFU2"/>
<sequence length="30" mass="3424">MPRRSSSPLAGMLEKHPREFNCIANQTKHS</sequence>
<proteinExistence type="predicted"/>
<name>A0A2P2PFU2_RHIMU</name>
<organism evidence="1">
    <name type="scientific">Rhizophora mucronata</name>
    <name type="common">Asiatic mangrove</name>
    <dbReference type="NCBI Taxonomy" id="61149"/>
    <lineage>
        <taxon>Eukaryota</taxon>
        <taxon>Viridiplantae</taxon>
        <taxon>Streptophyta</taxon>
        <taxon>Embryophyta</taxon>
        <taxon>Tracheophyta</taxon>
        <taxon>Spermatophyta</taxon>
        <taxon>Magnoliopsida</taxon>
        <taxon>eudicotyledons</taxon>
        <taxon>Gunneridae</taxon>
        <taxon>Pentapetalae</taxon>
        <taxon>rosids</taxon>
        <taxon>fabids</taxon>
        <taxon>Malpighiales</taxon>
        <taxon>Rhizophoraceae</taxon>
        <taxon>Rhizophora</taxon>
    </lineage>
</organism>
<dbReference type="EMBL" id="GGEC01073119">
    <property type="protein sequence ID" value="MBX53603.1"/>
    <property type="molecule type" value="Transcribed_RNA"/>
</dbReference>
<accession>A0A2P2PFU2</accession>
<evidence type="ECO:0000313" key="1">
    <source>
        <dbReference type="EMBL" id="MBX53603.1"/>
    </source>
</evidence>